<name>A0A645JQ38_9ZZZZ</name>
<dbReference type="PANTHER" id="PTHR37832">
    <property type="entry name" value="BLL2683 PROTEIN"/>
    <property type="match status" value="1"/>
</dbReference>
<accession>A0A645JQ38</accession>
<dbReference type="SMART" id="SM00886">
    <property type="entry name" value="Dabb"/>
    <property type="match status" value="1"/>
</dbReference>
<dbReference type="EMBL" id="VSSQ01140271">
    <property type="protein sequence ID" value="MPN62374.1"/>
    <property type="molecule type" value="Genomic_DNA"/>
</dbReference>
<dbReference type="Gene3D" id="3.30.70.100">
    <property type="match status" value="1"/>
</dbReference>
<feature type="domain" description="Stress-response A/B barrel" evidence="1">
    <location>
        <begin position="2"/>
        <end position="92"/>
    </location>
</feature>
<dbReference type="InterPro" id="IPR013097">
    <property type="entry name" value="Dabb"/>
</dbReference>
<evidence type="ECO:0000259" key="1">
    <source>
        <dbReference type="PROSITE" id="PS51502"/>
    </source>
</evidence>
<sequence length="94" mass="10499">MVKHIVFWKLRDDCDKDDATRQIAGVLQPLVGVVPGLLRAEVRRVYEGDFDTVLYSELTDRAAAQAYQTHPAHLKAKETVHSFATGRAAGDYEV</sequence>
<dbReference type="Pfam" id="PF07876">
    <property type="entry name" value="Dabb"/>
    <property type="match status" value="1"/>
</dbReference>
<comment type="caution">
    <text evidence="2">The sequence shown here is derived from an EMBL/GenBank/DDBJ whole genome shotgun (WGS) entry which is preliminary data.</text>
</comment>
<dbReference type="AlphaFoldDB" id="A0A645JQ38"/>
<evidence type="ECO:0000313" key="2">
    <source>
        <dbReference type="EMBL" id="MPN62374.1"/>
    </source>
</evidence>
<dbReference type="InterPro" id="IPR011008">
    <property type="entry name" value="Dimeric_a/b-barrel"/>
</dbReference>
<dbReference type="PANTHER" id="PTHR37832:SF1">
    <property type="entry name" value="STRESS-RESPONSE A_B BARREL DOMAIN-CONTAINING PROTEIN"/>
    <property type="match status" value="1"/>
</dbReference>
<proteinExistence type="predicted"/>
<protein>
    <recommendedName>
        <fullName evidence="1">Stress-response A/B barrel domain-containing protein</fullName>
    </recommendedName>
</protein>
<reference evidence="2" key="1">
    <citation type="submission" date="2019-08" db="EMBL/GenBank/DDBJ databases">
        <authorList>
            <person name="Kucharzyk K."/>
            <person name="Murdoch R.W."/>
            <person name="Higgins S."/>
            <person name="Loffler F."/>
        </authorList>
    </citation>
    <scope>NUCLEOTIDE SEQUENCE</scope>
</reference>
<gene>
    <name evidence="2" type="ORF">SDC9_210121</name>
</gene>
<dbReference type="PROSITE" id="PS51502">
    <property type="entry name" value="S_R_A_B_BARREL"/>
    <property type="match status" value="1"/>
</dbReference>
<dbReference type="SUPFAM" id="SSF54909">
    <property type="entry name" value="Dimeric alpha+beta barrel"/>
    <property type="match status" value="1"/>
</dbReference>
<organism evidence="2">
    <name type="scientific">bioreactor metagenome</name>
    <dbReference type="NCBI Taxonomy" id="1076179"/>
    <lineage>
        <taxon>unclassified sequences</taxon>
        <taxon>metagenomes</taxon>
        <taxon>ecological metagenomes</taxon>
    </lineage>
</organism>